<dbReference type="AlphaFoldDB" id="A0A239IJS1"/>
<name>A0A239IJS1_9ACTN</name>
<proteinExistence type="predicted"/>
<evidence type="ECO:0000313" key="3">
    <source>
        <dbReference type="Proteomes" id="UP000198415"/>
    </source>
</evidence>
<feature type="signal peptide" evidence="1">
    <location>
        <begin position="1"/>
        <end position="27"/>
    </location>
</feature>
<organism evidence="2 3">
    <name type="scientific">Actinoplanes regularis</name>
    <dbReference type="NCBI Taxonomy" id="52697"/>
    <lineage>
        <taxon>Bacteria</taxon>
        <taxon>Bacillati</taxon>
        <taxon>Actinomycetota</taxon>
        <taxon>Actinomycetes</taxon>
        <taxon>Micromonosporales</taxon>
        <taxon>Micromonosporaceae</taxon>
        <taxon>Actinoplanes</taxon>
    </lineage>
</organism>
<keyword evidence="1" id="KW-0732">Signal</keyword>
<evidence type="ECO:0000256" key="1">
    <source>
        <dbReference type="SAM" id="SignalP"/>
    </source>
</evidence>
<dbReference type="EMBL" id="FZNR01000029">
    <property type="protein sequence ID" value="SNS93283.1"/>
    <property type="molecule type" value="Genomic_DNA"/>
</dbReference>
<keyword evidence="3" id="KW-1185">Reference proteome</keyword>
<reference evidence="2 3" key="1">
    <citation type="submission" date="2017-06" db="EMBL/GenBank/DDBJ databases">
        <authorList>
            <person name="Kim H.J."/>
            <person name="Triplett B.A."/>
        </authorList>
    </citation>
    <scope>NUCLEOTIDE SEQUENCE [LARGE SCALE GENOMIC DNA]</scope>
    <source>
        <strain evidence="2 3">DSM 43151</strain>
    </source>
</reference>
<dbReference type="Proteomes" id="UP000198415">
    <property type="component" value="Unassembled WGS sequence"/>
</dbReference>
<protein>
    <submittedName>
        <fullName evidence="2">Uncharacterized protein</fullName>
    </submittedName>
</protein>
<feature type="chain" id="PRO_5012399056" evidence="1">
    <location>
        <begin position="28"/>
        <end position="339"/>
    </location>
</feature>
<gene>
    <name evidence="2" type="ORF">SAMN06264365_12935</name>
</gene>
<evidence type="ECO:0000313" key="2">
    <source>
        <dbReference type="EMBL" id="SNS93283.1"/>
    </source>
</evidence>
<accession>A0A239IJS1</accession>
<sequence length="339" mass="35912">MRQWRTAAATLLATALFVGGLPAIAQAAEFGAIIISTGDPNPGVIHVSVDTADPIASVHADFVDPETSAVVATADDFVLEEEQIAGRARYVTSAPVVMEPGRYDANVTITAADGTIGRAGDTLYGYQIVATVDDLSADRSTIDLDHREVTVSGVLRGRWPGTGEVRPLGGALVGHWVHQNAGDPIVTASDGTFTRTFTMSGLLNTMEFFYDSGFPQTRGGGNTEYAVTVVPQQTRVRVQADKRRVKAGDPVTLTGKVERLGVNGWTAVPEQTGLWVESGCDDTGCPFGYNDVQLAADGTFRTTTPAQRTGFFRVRVTGYADFLTGSSGQTPVVRVTPAL</sequence>